<comment type="catalytic activity">
    <reaction evidence="9">
        <text>L-seryl-[protein] + ATP = O-phospho-L-seryl-[protein] + ADP + H(+)</text>
        <dbReference type="Rhea" id="RHEA:17989"/>
        <dbReference type="Rhea" id="RHEA-COMP:9863"/>
        <dbReference type="Rhea" id="RHEA-COMP:11604"/>
        <dbReference type="ChEBI" id="CHEBI:15378"/>
        <dbReference type="ChEBI" id="CHEBI:29999"/>
        <dbReference type="ChEBI" id="CHEBI:30616"/>
        <dbReference type="ChEBI" id="CHEBI:83421"/>
        <dbReference type="ChEBI" id="CHEBI:456216"/>
        <dbReference type="EC" id="2.7.11.1"/>
    </reaction>
</comment>
<dbReference type="PROSITE" id="PS50011">
    <property type="entry name" value="PROTEIN_KINASE_DOM"/>
    <property type="match status" value="1"/>
</dbReference>
<evidence type="ECO:0000313" key="13">
    <source>
        <dbReference type="RefSeq" id="XP_029654743.2"/>
    </source>
</evidence>
<protein>
    <recommendedName>
        <fullName evidence="2">non-specific serine/threonine protein kinase</fullName>
        <ecNumber evidence="2">2.7.11.1</ecNumber>
    </recommendedName>
</protein>
<evidence type="ECO:0000256" key="7">
    <source>
        <dbReference type="ARBA" id="ARBA00022840"/>
    </source>
</evidence>
<comment type="similarity">
    <text evidence="1">Belongs to the protein kinase superfamily. STE Ser/Thr protein kinase family. STE20 subfamily.</text>
</comment>
<feature type="binding site" evidence="10">
    <location>
        <position position="156"/>
    </location>
    <ligand>
        <name>ATP</name>
        <dbReference type="ChEBI" id="CHEBI:30616"/>
    </ligand>
</feature>
<keyword evidence="5 10" id="KW-0547">Nucleotide-binding</keyword>
<dbReference type="EC" id="2.7.11.1" evidence="2"/>
<dbReference type="AlphaFoldDB" id="A0A6P7TSI5"/>
<dbReference type="Gene3D" id="1.10.510.10">
    <property type="entry name" value="Transferase(Phosphotransferase) domain 1"/>
    <property type="match status" value="1"/>
</dbReference>
<dbReference type="Proteomes" id="UP000515154">
    <property type="component" value="Unplaced"/>
</dbReference>
<dbReference type="GO" id="GO:0004674">
    <property type="term" value="F:protein serine/threonine kinase activity"/>
    <property type="evidence" value="ECO:0007669"/>
    <property type="project" value="UniProtKB-KW"/>
</dbReference>
<evidence type="ECO:0000256" key="5">
    <source>
        <dbReference type="ARBA" id="ARBA00022741"/>
    </source>
</evidence>
<dbReference type="SMART" id="SM00220">
    <property type="entry name" value="S_TKc"/>
    <property type="match status" value="1"/>
</dbReference>
<dbReference type="InterPro" id="IPR011009">
    <property type="entry name" value="Kinase-like_dom_sf"/>
</dbReference>
<evidence type="ECO:0000256" key="8">
    <source>
        <dbReference type="ARBA" id="ARBA00047899"/>
    </source>
</evidence>
<evidence type="ECO:0000256" key="2">
    <source>
        <dbReference type="ARBA" id="ARBA00012513"/>
    </source>
</evidence>
<evidence type="ECO:0000259" key="11">
    <source>
        <dbReference type="PROSITE" id="PS50011"/>
    </source>
</evidence>
<evidence type="ECO:0000256" key="4">
    <source>
        <dbReference type="ARBA" id="ARBA00022679"/>
    </source>
</evidence>
<dbReference type="RefSeq" id="XP_029654743.2">
    <property type="nucleotide sequence ID" value="XM_029798883.2"/>
</dbReference>
<reference evidence="13" key="1">
    <citation type="submission" date="2025-08" db="UniProtKB">
        <authorList>
            <consortium name="RefSeq"/>
        </authorList>
    </citation>
    <scope>IDENTIFICATION</scope>
</reference>
<dbReference type="Pfam" id="PF00069">
    <property type="entry name" value="Pkinase"/>
    <property type="match status" value="1"/>
</dbReference>
<evidence type="ECO:0000256" key="9">
    <source>
        <dbReference type="ARBA" id="ARBA00048679"/>
    </source>
</evidence>
<keyword evidence="6" id="KW-0418">Kinase</keyword>
<dbReference type="InterPro" id="IPR050629">
    <property type="entry name" value="STE20/SPS1-PAK"/>
</dbReference>
<feature type="domain" description="Protein kinase" evidence="11">
    <location>
        <begin position="1"/>
        <end position="264"/>
    </location>
</feature>
<evidence type="ECO:0000256" key="1">
    <source>
        <dbReference type="ARBA" id="ARBA00008874"/>
    </source>
</evidence>
<keyword evidence="4" id="KW-0808">Transferase</keyword>
<keyword evidence="3" id="KW-0723">Serine/threonine-protein kinase</keyword>
<keyword evidence="12" id="KW-1185">Reference proteome</keyword>
<dbReference type="KEGG" id="osn:115228252"/>
<organism evidence="12 13">
    <name type="scientific">Octopus sinensis</name>
    <name type="common">East Asian common octopus</name>
    <dbReference type="NCBI Taxonomy" id="2607531"/>
    <lineage>
        <taxon>Eukaryota</taxon>
        <taxon>Metazoa</taxon>
        <taxon>Spiralia</taxon>
        <taxon>Lophotrochozoa</taxon>
        <taxon>Mollusca</taxon>
        <taxon>Cephalopoda</taxon>
        <taxon>Coleoidea</taxon>
        <taxon>Octopodiformes</taxon>
        <taxon>Octopoda</taxon>
        <taxon>Incirrata</taxon>
        <taxon>Octopodidae</taxon>
        <taxon>Octopus</taxon>
    </lineage>
</organism>
<dbReference type="GO" id="GO:0005524">
    <property type="term" value="F:ATP binding"/>
    <property type="evidence" value="ECO:0007669"/>
    <property type="project" value="UniProtKB-UniRule"/>
</dbReference>
<accession>A0A6P7TSI5</accession>
<gene>
    <name evidence="13" type="primary">LOC115228252</name>
</gene>
<evidence type="ECO:0000256" key="10">
    <source>
        <dbReference type="PROSITE-ProRule" id="PRU10141"/>
    </source>
</evidence>
<sequence length="264" mass="29780">MVSITIDGGPTPAFVSLANLQSKSGADADSIVVKETIIEEESNEKKVDLSEAFRALEIIKTYASQNDIYILNHTFWTIQNKKASKVCYISIIHKFKHQANFTDNSLYRKFANDNLALNLAYMWLDLFDLEELLGKGAYATVYRAVDINSKKNVAIKIVDLNFAETKIECIQGEINALLECKCPNIISYHESILRVDIWSLGIMCIEMALGKPPFSDIPVMKALFLITVSHPPKLPTERFSAQIQQFVDLCLNRNPNDVMLMIIL</sequence>
<name>A0A6P7TSI5_9MOLL</name>
<dbReference type="PANTHER" id="PTHR48012:SF10">
    <property type="entry name" value="FI20177P1"/>
    <property type="match status" value="1"/>
</dbReference>
<dbReference type="InterPro" id="IPR017441">
    <property type="entry name" value="Protein_kinase_ATP_BS"/>
</dbReference>
<comment type="catalytic activity">
    <reaction evidence="8">
        <text>L-threonyl-[protein] + ATP = O-phospho-L-threonyl-[protein] + ADP + H(+)</text>
        <dbReference type="Rhea" id="RHEA:46608"/>
        <dbReference type="Rhea" id="RHEA-COMP:11060"/>
        <dbReference type="Rhea" id="RHEA-COMP:11605"/>
        <dbReference type="ChEBI" id="CHEBI:15378"/>
        <dbReference type="ChEBI" id="CHEBI:30013"/>
        <dbReference type="ChEBI" id="CHEBI:30616"/>
        <dbReference type="ChEBI" id="CHEBI:61977"/>
        <dbReference type="ChEBI" id="CHEBI:456216"/>
        <dbReference type="EC" id="2.7.11.1"/>
    </reaction>
</comment>
<dbReference type="PROSITE" id="PS00107">
    <property type="entry name" value="PROTEIN_KINASE_ATP"/>
    <property type="match status" value="1"/>
</dbReference>
<proteinExistence type="inferred from homology"/>
<keyword evidence="7 10" id="KW-0067">ATP-binding</keyword>
<evidence type="ECO:0000256" key="6">
    <source>
        <dbReference type="ARBA" id="ARBA00022777"/>
    </source>
</evidence>
<dbReference type="PANTHER" id="PTHR48012">
    <property type="entry name" value="STERILE20-LIKE KINASE, ISOFORM B-RELATED"/>
    <property type="match status" value="1"/>
</dbReference>
<dbReference type="InterPro" id="IPR000719">
    <property type="entry name" value="Prot_kinase_dom"/>
</dbReference>
<evidence type="ECO:0000313" key="12">
    <source>
        <dbReference type="Proteomes" id="UP000515154"/>
    </source>
</evidence>
<dbReference type="Gene3D" id="3.30.200.20">
    <property type="entry name" value="Phosphorylase Kinase, domain 1"/>
    <property type="match status" value="1"/>
</dbReference>
<dbReference type="GO" id="GO:0005737">
    <property type="term" value="C:cytoplasm"/>
    <property type="evidence" value="ECO:0007669"/>
    <property type="project" value="TreeGrafter"/>
</dbReference>
<dbReference type="SUPFAM" id="SSF56112">
    <property type="entry name" value="Protein kinase-like (PK-like)"/>
    <property type="match status" value="2"/>
</dbReference>
<evidence type="ECO:0000256" key="3">
    <source>
        <dbReference type="ARBA" id="ARBA00022527"/>
    </source>
</evidence>